<protein>
    <submittedName>
        <fullName evidence="1">Uncharacterized protein</fullName>
    </submittedName>
</protein>
<dbReference type="AlphaFoldDB" id="A0A412Q356"/>
<proteinExistence type="predicted"/>
<organism evidence="1 2">
    <name type="scientific">Agathobacter rectalis</name>
    <dbReference type="NCBI Taxonomy" id="39491"/>
    <lineage>
        <taxon>Bacteria</taxon>
        <taxon>Bacillati</taxon>
        <taxon>Bacillota</taxon>
        <taxon>Clostridia</taxon>
        <taxon>Lachnospirales</taxon>
        <taxon>Lachnospiraceae</taxon>
        <taxon>Agathobacter</taxon>
    </lineage>
</organism>
<gene>
    <name evidence="1" type="ORF">DWX06_08205</name>
</gene>
<reference evidence="1 2" key="1">
    <citation type="submission" date="2018-08" db="EMBL/GenBank/DDBJ databases">
        <title>A genome reference for cultivated species of the human gut microbiota.</title>
        <authorList>
            <person name="Zou Y."/>
            <person name="Xue W."/>
            <person name="Luo G."/>
        </authorList>
    </citation>
    <scope>NUCLEOTIDE SEQUENCE [LARGE SCALE GENOMIC DNA]</scope>
    <source>
        <strain evidence="1 2">AF18-16LB</strain>
    </source>
</reference>
<comment type="caution">
    <text evidence="1">The sequence shown here is derived from an EMBL/GenBank/DDBJ whole genome shotgun (WGS) entry which is preliminary data.</text>
</comment>
<evidence type="ECO:0000313" key="1">
    <source>
        <dbReference type="EMBL" id="RGT81080.1"/>
    </source>
</evidence>
<dbReference type="Proteomes" id="UP000284296">
    <property type="component" value="Unassembled WGS sequence"/>
</dbReference>
<accession>A0A412Q356</accession>
<evidence type="ECO:0000313" key="2">
    <source>
        <dbReference type="Proteomes" id="UP000284296"/>
    </source>
</evidence>
<sequence>MGKSKTIAEQIDLLQSENEHLKELNKLFEKAIKLEFDMEAKKIHKIIENWNDFNEYWNQICRYFGLKKASDMAEFVSLMCTEQSLNFYKIHATNERVDVGAERVANQSAED</sequence>
<name>A0A412Q356_9FIRM</name>
<dbReference type="RefSeq" id="WP_118004220.1">
    <property type="nucleotide sequence ID" value="NZ_QRXF01000013.1"/>
</dbReference>
<dbReference type="EMBL" id="QRXG01000012">
    <property type="protein sequence ID" value="RGT81080.1"/>
    <property type="molecule type" value="Genomic_DNA"/>
</dbReference>